<dbReference type="Proteomes" id="UP000462055">
    <property type="component" value="Unassembled WGS sequence"/>
</dbReference>
<evidence type="ECO:0000313" key="7">
    <source>
        <dbReference type="EMBL" id="MWA07043.1"/>
    </source>
</evidence>
<dbReference type="Gene3D" id="1.10.10.60">
    <property type="entry name" value="Homeodomain-like"/>
    <property type="match status" value="1"/>
</dbReference>
<feature type="DNA-binding region" description="H-T-H motif" evidence="4">
    <location>
        <begin position="47"/>
        <end position="66"/>
    </location>
</feature>
<dbReference type="AlphaFoldDB" id="A0A6I4MMY6"/>
<dbReference type="GO" id="GO:0000976">
    <property type="term" value="F:transcription cis-regulatory region binding"/>
    <property type="evidence" value="ECO:0007669"/>
    <property type="project" value="TreeGrafter"/>
</dbReference>
<keyword evidence="2 4" id="KW-0238">DNA-binding</keyword>
<name>A0A6I4MMY6_9ACTN</name>
<evidence type="ECO:0000256" key="4">
    <source>
        <dbReference type="PROSITE-ProRule" id="PRU00335"/>
    </source>
</evidence>
<gene>
    <name evidence="7" type="ORF">F8568_043240</name>
</gene>
<feature type="domain" description="HTH tetR-type" evidence="6">
    <location>
        <begin position="24"/>
        <end position="84"/>
    </location>
</feature>
<evidence type="ECO:0000256" key="5">
    <source>
        <dbReference type="SAM" id="MobiDB-lite"/>
    </source>
</evidence>
<dbReference type="InterPro" id="IPR009057">
    <property type="entry name" value="Homeodomain-like_sf"/>
</dbReference>
<feature type="region of interest" description="Disordered" evidence="5">
    <location>
        <begin position="1"/>
        <end position="21"/>
    </location>
</feature>
<evidence type="ECO:0000256" key="3">
    <source>
        <dbReference type="ARBA" id="ARBA00023163"/>
    </source>
</evidence>
<evidence type="ECO:0000256" key="1">
    <source>
        <dbReference type="ARBA" id="ARBA00023015"/>
    </source>
</evidence>
<dbReference type="Pfam" id="PF00440">
    <property type="entry name" value="TetR_N"/>
    <property type="match status" value="1"/>
</dbReference>
<evidence type="ECO:0000313" key="8">
    <source>
        <dbReference type="Proteomes" id="UP000462055"/>
    </source>
</evidence>
<keyword evidence="1" id="KW-0805">Transcription regulation</keyword>
<keyword evidence="3" id="KW-0804">Transcription</keyword>
<dbReference type="InterPro" id="IPR011075">
    <property type="entry name" value="TetR_C"/>
</dbReference>
<organism evidence="7 8">
    <name type="scientific">Actinomadura physcomitrii</name>
    <dbReference type="NCBI Taxonomy" id="2650748"/>
    <lineage>
        <taxon>Bacteria</taxon>
        <taxon>Bacillati</taxon>
        <taxon>Actinomycetota</taxon>
        <taxon>Actinomycetes</taxon>
        <taxon>Streptosporangiales</taxon>
        <taxon>Thermomonosporaceae</taxon>
        <taxon>Actinomadura</taxon>
    </lineage>
</organism>
<accession>A0A6I4MMY6</accession>
<sequence>MRAEDVLPVEKADGPARRPRRRAAEIDSAVLQAAIEELTERGYGGFTMDRVAARAGTNKTVIYRRWPSRTALAFAAYKQMVGRPQSPPDTGELRSDVLELLRSTAARMSSSAGTEILRGLMMDARRDPGLLAGIRDELAEGEPGVMLAILARAVARGEARQEALVPRIATLPIALLRNEYLMGGGTAPISDQALIEIVDQVFLPLVRHR</sequence>
<protein>
    <submittedName>
        <fullName evidence="7">TetR family transcriptional regulator</fullName>
    </submittedName>
</protein>
<dbReference type="InterPro" id="IPR050109">
    <property type="entry name" value="HTH-type_TetR-like_transc_reg"/>
</dbReference>
<dbReference type="SUPFAM" id="SSF46689">
    <property type="entry name" value="Homeodomain-like"/>
    <property type="match status" value="1"/>
</dbReference>
<evidence type="ECO:0000256" key="2">
    <source>
        <dbReference type="ARBA" id="ARBA00023125"/>
    </source>
</evidence>
<dbReference type="SUPFAM" id="SSF48498">
    <property type="entry name" value="Tetracyclin repressor-like, C-terminal domain"/>
    <property type="match status" value="1"/>
</dbReference>
<dbReference type="PROSITE" id="PS50977">
    <property type="entry name" value="HTH_TETR_2"/>
    <property type="match status" value="1"/>
</dbReference>
<dbReference type="InterPro" id="IPR001647">
    <property type="entry name" value="HTH_TetR"/>
</dbReference>
<dbReference type="PRINTS" id="PR00455">
    <property type="entry name" value="HTHTETR"/>
</dbReference>
<dbReference type="InterPro" id="IPR036271">
    <property type="entry name" value="Tet_transcr_reg_TetR-rel_C_sf"/>
</dbReference>
<proteinExistence type="predicted"/>
<feature type="compositionally biased region" description="Basic and acidic residues" evidence="5">
    <location>
        <begin position="1"/>
        <end position="16"/>
    </location>
</feature>
<dbReference type="PANTHER" id="PTHR30055">
    <property type="entry name" value="HTH-TYPE TRANSCRIPTIONAL REGULATOR RUTR"/>
    <property type="match status" value="1"/>
</dbReference>
<reference evidence="7" key="1">
    <citation type="submission" date="2019-12" db="EMBL/GenBank/DDBJ databases">
        <title>Actinomadura physcomitrii sp. nov., a novel actinomycete isolated from moss [Physcomitrium sphaericum (Ludw) Fuernr].</title>
        <authorList>
            <person name="Zhuang X."/>
        </authorList>
    </citation>
    <scope>NUCLEOTIDE SEQUENCE [LARGE SCALE GENOMIC DNA]</scope>
    <source>
        <strain evidence="7">LD22</strain>
    </source>
</reference>
<dbReference type="Gene3D" id="1.10.357.10">
    <property type="entry name" value="Tetracycline Repressor, domain 2"/>
    <property type="match status" value="1"/>
</dbReference>
<comment type="caution">
    <text evidence="7">The sequence shown here is derived from an EMBL/GenBank/DDBJ whole genome shotgun (WGS) entry which is preliminary data.</text>
</comment>
<dbReference type="GO" id="GO:0003700">
    <property type="term" value="F:DNA-binding transcription factor activity"/>
    <property type="evidence" value="ECO:0007669"/>
    <property type="project" value="TreeGrafter"/>
</dbReference>
<dbReference type="Pfam" id="PF16859">
    <property type="entry name" value="TetR_C_11"/>
    <property type="match status" value="1"/>
</dbReference>
<dbReference type="EMBL" id="WBMS02000062">
    <property type="protein sequence ID" value="MWA07043.1"/>
    <property type="molecule type" value="Genomic_DNA"/>
</dbReference>
<keyword evidence="8" id="KW-1185">Reference proteome</keyword>
<evidence type="ECO:0000259" key="6">
    <source>
        <dbReference type="PROSITE" id="PS50977"/>
    </source>
</evidence>
<dbReference type="PANTHER" id="PTHR30055:SF148">
    <property type="entry name" value="TETR-FAMILY TRANSCRIPTIONAL REGULATOR"/>
    <property type="match status" value="1"/>
</dbReference>